<organism evidence="1 2">
    <name type="scientific">Colletotrichum spaethianum</name>
    <dbReference type="NCBI Taxonomy" id="700344"/>
    <lineage>
        <taxon>Eukaryota</taxon>
        <taxon>Fungi</taxon>
        <taxon>Dikarya</taxon>
        <taxon>Ascomycota</taxon>
        <taxon>Pezizomycotina</taxon>
        <taxon>Sordariomycetes</taxon>
        <taxon>Hypocreomycetidae</taxon>
        <taxon>Glomerellales</taxon>
        <taxon>Glomerellaceae</taxon>
        <taxon>Colletotrichum</taxon>
        <taxon>Colletotrichum spaethianum species complex</taxon>
    </lineage>
</organism>
<sequence>MGISAPDPVIAAVSESLAPTRYPSPEQSEPSQWALGTDALLTIPLDESIRLLEVFEEEVEIVYPFIDTRELIEKASAIRAYVEDSTDVTAATTVLSTSVDIKDVILAKVAMAISMVVESHGKNHTSTKLVEPAKQIIYQLSIDAEADLKVIQIMAMITRSSLRGGILALQRELLWKWACIRI</sequence>
<proteinExistence type="predicted"/>
<dbReference type="RefSeq" id="XP_049127712.1">
    <property type="nucleotide sequence ID" value="XM_049271755.1"/>
</dbReference>
<name>A0AA37LBD5_9PEZI</name>
<comment type="caution">
    <text evidence="1">The sequence shown here is derived from an EMBL/GenBank/DDBJ whole genome shotgun (WGS) entry which is preliminary data.</text>
</comment>
<dbReference type="Proteomes" id="UP001055115">
    <property type="component" value="Unassembled WGS sequence"/>
</dbReference>
<gene>
    <name evidence="1" type="ORF">ColSpa_05543</name>
</gene>
<dbReference type="EMBL" id="BQXU01000012">
    <property type="protein sequence ID" value="GKT45362.1"/>
    <property type="molecule type" value="Genomic_DNA"/>
</dbReference>
<keyword evidence="2" id="KW-1185">Reference proteome</keyword>
<protein>
    <submittedName>
        <fullName evidence="1">Uncharacterized protein</fullName>
    </submittedName>
</protein>
<dbReference type="GeneID" id="73326345"/>
<reference evidence="1 2" key="1">
    <citation type="submission" date="2022-03" db="EMBL/GenBank/DDBJ databases">
        <title>Genome data of Colletotrichum spp.</title>
        <authorList>
            <person name="Utami Y.D."/>
            <person name="Hiruma K."/>
        </authorList>
    </citation>
    <scope>NUCLEOTIDE SEQUENCE [LARGE SCALE GENOMIC DNA]</scope>
    <source>
        <strain evidence="1 2">MAFF 239500</strain>
    </source>
</reference>
<evidence type="ECO:0000313" key="1">
    <source>
        <dbReference type="EMBL" id="GKT45362.1"/>
    </source>
</evidence>
<evidence type="ECO:0000313" key="2">
    <source>
        <dbReference type="Proteomes" id="UP001055115"/>
    </source>
</evidence>
<dbReference type="AlphaFoldDB" id="A0AA37LBD5"/>
<accession>A0AA37LBD5</accession>